<dbReference type="PANTHER" id="PTHR34220">
    <property type="entry name" value="SENSOR HISTIDINE KINASE YPDA"/>
    <property type="match status" value="1"/>
</dbReference>
<comment type="subcellular location">
    <subcellularLocation>
        <location evidence="1">Membrane</location>
    </subcellularLocation>
</comment>
<dbReference type="GO" id="GO:0016020">
    <property type="term" value="C:membrane"/>
    <property type="evidence" value="ECO:0007669"/>
    <property type="project" value="UniProtKB-SubCell"/>
</dbReference>
<dbReference type="InterPro" id="IPR003594">
    <property type="entry name" value="HATPase_dom"/>
</dbReference>
<evidence type="ECO:0000313" key="8">
    <source>
        <dbReference type="Proteomes" id="UP000823935"/>
    </source>
</evidence>
<dbReference type="Pfam" id="PF02518">
    <property type="entry name" value="HATPase_c"/>
    <property type="match status" value="1"/>
</dbReference>
<name>A0A9D1ERV2_9FIRM</name>
<evidence type="ECO:0000256" key="5">
    <source>
        <dbReference type="SAM" id="Phobius"/>
    </source>
</evidence>
<keyword evidence="2" id="KW-0597">Phosphoprotein</keyword>
<dbReference type="PANTHER" id="PTHR34220:SF7">
    <property type="entry name" value="SENSOR HISTIDINE KINASE YPDA"/>
    <property type="match status" value="1"/>
</dbReference>
<dbReference type="CDD" id="cd06225">
    <property type="entry name" value="HAMP"/>
    <property type="match status" value="1"/>
</dbReference>
<reference evidence="7" key="1">
    <citation type="submission" date="2020-10" db="EMBL/GenBank/DDBJ databases">
        <authorList>
            <person name="Gilroy R."/>
        </authorList>
    </citation>
    <scope>NUCLEOTIDE SEQUENCE</scope>
    <source>
        <strain evidence="7">CHK190-19873</strain>
    </source>
</reference>
<dbReference type="EMBL" id="DVIQ01000024">
    <property type="protein sequence ID" value="HIS30892.1"/>
    <property type="molecule type" value="Genomic_DNA"/>
</dbReference>
<dbReference type="SUPFAM" id="SSF55874">
    <property type="entry name" value="ATPase domain of HSP90 chaperone/DNA topoisomerase II/histidine kinase"/>
    <property type="match status" value="1"/>
</dbReference>
<reference evidence="7" key="2">
    <citation type="journal article" date="2021" name="PeerJ">
        <title>Extensive microbial diversity within the chicken gut microbiome revealed by metagenomics and culture.</title>
        <authorList>
            <person name="Gilroy R."/>
            <person name="Ravi A."/>
            <person name="Getino M."/>
            <person name="Pursley I."/>
            <person name="Horton D.L."/>
            <person name="Alikhan N.F."/>
            <person name="Baker D."/>
            <person name="Gharbi K."/>
            <person name="Hall N."/>
            <person name="Watson M."/>
            <person name="Adriaenssens E.M."/>
            <person name="Foster-Nyarko E."/>
            <person name="Jarju S."/>
            <person name="Secka A."/>
            <person name="Antonio M."/>
            <person name="Oren A."/>
            <person name="Chaudhuri R.R."/>
            <person name="La Ragione R."/>
            <person name="Hildebrand F."/>
            <person name="Pallen M.J."/>
        </authorList>
    </citation>
    <scope>NUCLEOTIDE SEQUENCE</scope>
    <source>
        <strain evidence="7">CHK190-19873</strain>
    </source>
</reference>
<dbReference type="PROSITE" id="PS50885">
    <property type="entry name" value="HAMP"/>
    <property type="match status" value="1"/>
</dbReference>
<dbReference type="GO" id="GO:0000155">
    <property type="term" value="F:phosphorelay sensor kinase activity"/>
    <property type="evidence" value="ECO:0007669"/>
    <property type="project" value="InterPro"/>
</dbReference>
<dbReference type="SMART" id="SM00387">
    <property type="entry name" value="HATPase_c"/>
    <property type="match status" value="1"/>
</dbReference>
<dbReference type="AlphaFoldDB" id="A0A9D1ERV2"/>
<sequence length="579" mass="66660">MMRRFSRLSIRNQILASILGTSLIFIMILGVFSYQIAKDTIESNYREDFLYNLRVSDNIFDMQTDSIIELLRGLLIESSFMDTLAESNDGAGRYFSSYDSQIFERFAGELCLSANAVDEFLVVGLDGKLYVYSKNAGSSYSRYYREENLTEQEWISQVARANGREVFFSNNILRPEEESKDLSIAKYMINPYTSEPVGYVIVNVRKDMLRKAFADKGGYETNCFLVVDRDGAYPLVYFQGNEEYREEVLRDYLSGETRQYVFSVYTNKLTDWDLVSVIARRELSHASNWIRVLILVVALSLAVCSLVVAVFVSKHIYKPLKTLEKTIEQVGEGSRHLTEQFDDSEIGMLGNKFKRMVNHNLELRERLLESKIREREAELYLLQEQINPHFLYNALDSLYCLAMIHDAEDIAEMVEALSGTFRLSLNNGSTVITVRDELKHIENYMVVQNMRFDGRFHLDIQVSEALKDIPIQKLLLEPFVENAVYHGLERRTGEGTVKIRGRLEGEDLYFLIEDDGVGVEDLSRLEQGYGITNVRERIRLYYGENYGVSFESEKGVGTKVTVHISTSKERARDEKLGDY</sequence>
<evidence type="ECO:0000256" key="3">
    <source>
        <dbReference type="ARBA" id="ARBA00022679"/>
    </source>
</evidence>
<gene>
    <name evidence="7" type="ORF">IAB44_04975</name>
</gene>
<dbReference type="Gene3D" id="6.10.340.10">
    <property type="match status" value="1"/>
</dbReference>
<keyword evidence="5" id="KW-1133">Transmembrane helix</keyword>
<dbReference type="Gene3D" id="3.30.565.10">
    <property type="entry name" value="Histidine kinase-like ATPase, C-terminal domain"/>
    <property type="match status" value="1"/>
</dbReference>
<keyword evidence="5" id="KW-0472">Membrane</keyword>
<dbReference type="InterPro" id="IPR036890">
    <property type="entry name" value="HATPase_C_sf"/>
</dbReference>
<evidence type="ECO:0000259" key="6">
    <source>
        <dbReference type="PROSITE" id="PS50885"/>
    </source>
</evidence>
<evidence type="ECO:0000256" key="2">
    <source>
        <dbReference type="ARBA" id="ARBA00022553"/>
    </source>
</evidence>
<keyword evidence="5" id="KW-0812">Transmembrane</keyword>
<protein>
    <submittedName>
        <fullName evidence="7">Sensor histidine kinase</fullName>
    </submittedName>
</protein>
<accession>A0A9D1ERV2</accession>
<organism evidence="7 8">
    <name type="scientific">Candidatus Limivivens intestinipullorum</name>
    <dbReference type="NCBI Taxonomy" id="2840858"/>
    <lineage>
        <taxon>Bacteria</taxon>
        <taxon>Bacillati</taxon>
        <taxon>Bacillota</taxon>
        <taxon>Clostridia</taxon>
        <taxon>Lachnospirales</taxon>
        <taxon>Lachnospiraceae</taxon>
        <taxon>Lachnospiraceae incertae sedis</taxon>
        <taxon>Candidatus Limivivens</taxon>
    </lineage>
</organism>
<evidence type="ECO:0000256" key="4">
    <source>
        <dbReference type="ARBA" id="ARBA00022777"/>
    </source>
</evidence>
<dbReference type="Proteomes" id="UP000823935">
    <property type="component" value="Unassembled WGS sequence"/>
</dbReference>
<dbReference type="Pfam" id="PF06580">
    <property type="entry name" value="His_kinase"/>
    <property type="match status" value="1"/>
</dbReference>
<feature type="transmembrane region" description="Helical" evidence="5">
    <location>
        <begin position="289"/>
        <end position="312"/>
    </location>
</feature>
<dbReference type="InterPro" id="IPR050640">
    <property type="entry name" value="Bact_2-comp_sensor_kinase"/>
</dbReference>
<keyword evidence="4 7" id="KW-0418">Kinase</keyword>
<proteinExistence type="predicted"/>
<keyword evidence="3" id="KW-0808">Transferase</keyword>
<evidence type="ECO:0000313" key="7">
    <source>
        <dbReference type="EMBL" id="HIS30892.1"/>
    </source>
</evidence>
<evidence type="ECO:0000256" key="1">
    <source>
        <dbReference type="ARBA" id="ARBA00004370"/>
    </source>
</evidence>
<feature type="domain" description="HAMP" evidence="6">
    <location>
        <begin position="314"/>
        <end position="365"/>
    </location>
</feature>
<dbReference type="InterPro" id="IPR010559">
    <property type="entry name" value="Sig_transdc_His_kin_internal"/>
</dbReference>
<comment type="caution">
    <text evidence="7">The sequence shown here is derived from an EMBL/GenBank/DDBJ whole genome shotgun (WGS) entry which is preliminary data.</text>
</comment>
<dbReference type="InterPro" id="IPR003660">
    <property type="entry name" value="HAMP_dom"/>
</dbReference>